<keyword evidence="1" id="KW-0812">Transmembrane</keyword>
<dbReference type="Pfam" id="PF06103">
    <property type="entry name" value="DUF948"/>
    <property type="match status" value="1"/>
</dbReference>
<proteinExistence type="predicted"/>
<sequence length="115" mass="12485">MGAVAGMIAAIAFAVMSIFTAWLLYQLVKTMGITNRFINDVRVETIPLMTRLQTTMDHVNTELERVDGILTALESMSQKANSATKVVQEVVTSPIVKVLGIGAGAGKAFRKMKKK</sequence>
<keyword evidence="1" id="KW-1133">Transmembrane helix</keyword>
<dbReference type="Proteomes" id="UP000233654">
    <property type="component" value="Unassembled WGS sequence"/>
</dbReference>
<gene>
    <name evidence="2" type="ORF">CVT63_01670</name>
</gene>
<reference evidence="2 3" key="1">
    <citation type="journal article" date="2017" name="ISME J.">
        <title>Potential for microbial H2 and metal transformations associated with novel bacteria and archaea in deep terrestrial subsurface sediments.</title>
        <authorList>
            <person name="Hernsdorf A.W."/>
            <person name="Amano Y."/>
            <person name="Miyakawa K."/>
            <person name="Ise K."/>
            <person name="Suzuki Y."/>
            <person name="Anantharaman K."/>
            <person name="Probst A."/>
            <person name="Burstein D."/>
            <person name="Thomas B.C."/>
            <person name="Banfield J.F."/>
        </authorList>
    </citation>
    <scope>NUCLEOTIDE SEQUENCE [LARGE SCALE GENOMIC DNA]</scope>
    <source>
        <strain evidence="2">HGW-Actinobacteria-3</strain>
    </source>
</reference>
<accession>A0A2N3G7E0</accession>
<dbReference type="EMBL" id="PHEX01000009">
    <property type="protein sequence ID" value="PKQ28647.1"/>
    <property type="molecule type" value="Genomic_DNA"/>
</dbReference>
<feature type="transmembrane region" description="Helical" evidence="1">
    <location>
        <begin position="6"/>
        <end position="28"/>
    </location>
</feature>
<comment type="caution">
    <text evidence="2">The sequence shown here is derived from an EMBL/GenBank/DDBJ whole genome shotgun (WGS) entry which is preliminary data.</text>
</comment>
<organism evidence="2 3">
    <name type="scientific">Candidatus Anoxymicrobium japonicum</name>
    <dbReference type="NCBI Taxonomy" id="2013648"/>
    <lineage>
        <taxon>Bacteria</taxon>
        <taxon>Bacillati</taxon>
        <taxon>Actinomycetota</taxon>
        <taxon>Candidatus Geothermincolia</taxon>
        <taxon>Candidatus Geothermincolales</taxon>
        <taxon>Candidatus Anoxymicrobiaceae</taxon>
        <taxon>Candidatus Anoxymicrobium</taxon>
    </lineage>
</organism>
<dbReference type="InterPro" id="IPR009293">
    <property type="entry name" value="UPF0478"/>
</dbReference>
<dbReference type="AlphaFoldDB" id="A0A2N3G7E0"/>
<name>A0A2N3G7E0_9ACTN</name>
<evidence type="ECO:0000313" key="2">
    <source>
        <dbReference type="EMBL" id="PKQ28647.1"/>
    </source>
</evidence>
<keyword evidence="1" id="KW-0472">Membrane</keyword>
<protein>
    <recommendedName>
        <fullName evidence="4">DUF948 domain-containing protein</fullName>
    </recommendedName>
</protein>
<evidence type="ECO:0000313" key="3">
    <source>
        <dbReference type="Proteomes" id="UP000233654"/>
    </source>
</evidence>
<evidence type="ECO:0008006" key="4">
    <source>
        <dbReference type="Google" id="ProtNLM"/>
    </source>
</evidence>
<evidence type="ECO:0000256" key="1">
    <source>
        <dbReference type="SAM" id="Phobius"/>
    </source>
</evidence>